<dbReference type="PANTHER" id="PTHR43784">
    <property type="entry name" value="GDSL-LIKE LIPASE/ACYLHYDROLASE, PUTATIVE (AFU_ORTHOLOGUE AFUA_2G00820)-RELATED"/>
    <property type="match status" value="1"/>
</dbReference>
<sequence length="282" mass="29967">MLGDSVAVGMGDPVVGGWRGFAPLLAEALGAGELTNVASSGARVAAVHDAQLPAALSATPDAAVVMVGMNDTMRSDFDARRLLRQLNDVVRTLTAAGATVVTIRYHDHGRVFRLPGPLRRALARRIGELNRILDAVAETHAIGVVDLDRLPGTYSPATWSIDRLHPSELGHRMLAAAFADRFAAAGLAVSGEVSLECSGGARVSGFDHLRWLLAKGLPWLLGRGHDLLWFSLRTLLDAALGKRRTGPHLSVEDIRSSEGETAEHLRDVGRGCTRPTPNGDAC</sequence>
<evidence type="ECO:0000313" key="3">
    <source>
        <dbReference type="Proteomes" id="UP000233786"/>
    </source>
</evidence>
<comment type="caution">
    <text evidence="2">The sequence shown here is derived from an EMBL/GenBank/DDBJ whole genome shotgun (WGS) entry which is preliminary data.</text>
</comment>
<dbReference type="InterPro" id="IPR013830">
    <property type="entry name" value="SGNH_hydro"/>
</dbReference>
<organism evidence="2 3">
    <name type="scientific">Saccharopolyspora spinosa</name>
    <dbReference type="NCBI Taxonomy" id="60894"/>
    <lineage>
        <taxon>Bacteria</taxon>
        <taxon>Bacillati</taxon>
        <taxon>Actinomycetota</taxon>
        <taxon>Actinomycetes</taxon>
        <taxon>Pseudonocardiales</taxon>
        <taxon>Pseudonocardiaceae</taxon>
        <taxon>Saccharopolyspora</taxon>
    </lineage>
</organism>
<dbReference type="PANTHER" id="PTHR43784:SF2">
    <property type="entry name" value="GDSL-LIKE LIPASE_ACYLHYDROLASE, PUTATIVE (AFU_ORTHOLOGUE AFUA_2G00820)-RELATED"/>
    <property type="match status" value="1"/>
</dbReference>
<protein>
    <submittedName>
        <fullName evidence="2">Lysophospholipase L1-like esterase</fullName>
    </submittedName>
</protein>
<dbReference type="STRING" id="994479.GCA_000194155_05689"/>
<gene>
    <name evidence="2" type="ORF">A8926_5856</name>
</gene>
<reference evidence="2" key="1">
    <citation type="submission" date="2017-12" db="EMBL/GenBank/DDBJ databases">
        <title>Sequencing the genomes of 1000 Actinobacteria strains.</title>
        <authorList>
            <person name="Klenk H.-P."/>
        </authorList>
    </citation>
    <scope>NUCLEOTIDE SEQUENCE [LARGE SCALE GENOMIC DNA]</scope>
    <source>
        <strain evidence="2">DSM 44228</strain>
    </source>
</reference>
<dbReference type="AlphaFoldDB" id="A0A2N3Y4H8"/>
<dbReference type="EMBL" id="PJNB01000001">
    <property type="protein sequence ID" value="PKW17835.1"/>
    <property type="molecule type" value="Genomic_DNA"/>
</dbReference>
<name>A0A2N3Y4H8_SACSN</name>
<dbReference type="Proteomes" id="UP000233786">
    <property type="component" value="Unassembled WGS sequence"/>
</dbReference>
<proteinExistence type="predicted"/>
<evidence type="ECO:0000259" key="1">
    <source>
        <dbReference type="Pfam" id="PF13472"/>
    </source>
</evidence>
<dbReference type="CDD" id="cd01832">
    <property type="entry name" value="SGNH_hydrolase_like_1"/>
    <property type="match status" value="1"/>
</dbReference>
<dbReference type="Gene3D" id="3.40.50.1110">
    <property type="entry name" value="SGNH hydrolase"/>
    <property type="match status" value="1"/>
</dbReference>
<dbReference type="Pfam" id="PF13472">
    <property type="entry name" value="Lipase_GDSL_2"/>
    <property type="match status" value="1"/>
</dbReference>
<dbReference type="InterPro" id="IPR036514">
    <property type="entry name" value="SGNH_hydro_sf"/>
</dbReference>
<dbReference type="SUPFAM" id="SSF52266">
    <property type="entry name" value="SGNH hydrolase"/>
    <property type="match status" value="1"/>
</dbReference>
<feature type="domain" description="SGNH hydrolase-type esterase" evidence="1">
    <location>
        <begin position="2"/>
        <end position="172"/>
    </location>
</feature>
<evidence type="ECO:0000313" key="2">
    <source>
        <dbReference type="EMBL" id="PKW17835.1"/>
    </source>
</evidence>
<accession>A0A2N3Y4H8</accession>
<keyword evidence="3" id="KW-1185">Reference proteome</keyword>
<dbReference type="InterPro" id="IPR053140">
    <property type="entry name" value="GDSL_Rv0518-like"/>
</dbReference>